<dbReference type="NCBIfam" id="TIGR00229">
    <property type="entry name" value="sensory_box"/>
    <property type="match status" value="1"/>
</dbReference>
<dbReference type="SMART" id="SM00387">
    <property type="entry name" value="HATPase_c"/>
    <property type="match status" value="1"/>
</dbReference>
<reference evidence="9 10" key="1">
    <citation type="submission" date="2019-06" db="EMBL/GenBank/DDBJ databases">
        <title>A complete genome sequence for Luteibacter pinisoli MAH-14.</title>
        <authorList>
            <person name="Baltrus D.A."/>
        </authorList>
    </citation>
    <scope>NUCLEOTIDE SEQUENCE [LARGE SCALE GENOMIC DNA]</scope>
    <source>
        <strain evidence="9 10">MAH-14</strain>
    </source>
</reference>
<dbReference type="EMBL" id="CP041046">
    <property type="protein sequence ID" value="QDE41324.1"/>
    <property type="molecule type" value="Genomic_DNA"/>
</dbReference>
<dbReference type="PRINTS" id="PR00344">
    <property type="entry name" value="BCTRLSENSOR"/>
</dbReference>
<dbReference type="OrthoDB" id="9770473at2"/>
<dbReference type="AlphaFoldDB" id="A0A4Y5Z7W2"/>
<protein>
    <recommendedName>
        <fullName evidence="2">histidine kinase</fullName>
        <ecNumber evidence="2">2.7.13.3</ecNumber>
    </recommendedName>
</protein>
<evidence type="ECO:0000256" key="4">
    <source>
        <dbReference type="PROSITE-ProRule" id="PRU00169"/>
    </source>
</evidence>
<evidence type="ECO:0000313" key="10">
    <source>
        <dbReference type="Proteomes" id="UP000316093"/>
    </source>
</evidence>
<dbReference type="InterPro" id="IPR011006">
    <property type="entry name" value="CheY-like_superfamily"/>
</dbReference>
<feature type="domain" description="PAC" evidence="8">
    <location>
        <begin position="86"/>
        <end position="138"/>
    </location>
</feature>
<dbReference type="SMART" id="SM00091">
    <property type="entry name" value="PAS"/>
    <property type="match status" value="1"/>
</dbReference>
<feature type="domain" description="PAS" evidence="7">
    <location>
        <begin position="11"/>
        <end position="84"/>
    </location>
</feature>
<dbReference type="Proteomes" id="UP000316093">
    <property type="component" value="Chromosome"/>
</dbReference>
<dbReference type="PROSITE" id="PS50109">
    <property type="entry name" value="HIS_KIN"/>
    <property type="match status" value="1"/>
</dbReference>
<dbReference type="InterPro" id="IPR005467">
    <property type="entry name" value="His_kinase_dom"/>
</dbReference>
<dbReference type="InterPro" id="IPR036097">
    <property type="entry name" value="HisK_dim/P_sf"/>
</dbReference>
<dbReference type="InterPro" id="IPR000700">
    <property type="entry name" value="PAS-assoc_C"/>
</dbReference>
<proteinExistence type="predicted"/>
<dbReference type="CDD" id="cd00130">
    <property type="entry name" value="PAS"/>
    <property type="match status" value="1"/>
</dbReference>
<dbReference type="SUPFAM" id="SSF47384">
    <property type="entry name" value="Homodimeric domain of signal transducing histidine kinase"/>
    <property type="match status" value="1"/>
</dbReference>
<dbReference type="PROSITE" id="PS50110">
    <property type="entry name" value="RESPONSE_REGULATORY"/>
    <property type="match status" value="1"/>
</dbReference>
<dbReference type="InterPro" id="IPR004358">
    <property type="entry name" value="Sig_transdc_His_kin-like_C"/>
</dbReference>
<dbReference type="Gene3D" id="3.30.450.20">
    <property type="entry name" value="PAS domain"/>
    <property type="match status" value="1"/>
</dbReference>
<name>A0A4Y5Z7W2_9GAMM</name>
<evidence type="ECO:0000259" key="5">
    <source>
        <dbReference type="PROSITE" id="PS50109"/>
    </source>
</evidence>
<dbReference type="SUPFAM" id="SSF55785">
    <property type="entry name" value="PYP-like sensor domain (PAS domain)"/>
    <property type="match status" value="1"/>
</dbReference>
<dbReference type="InterPro" id="IPR001789">
    <property type="entry name" value="Sig_transdc_resp-reg_receiver"/>
</dbReference>
<evidence type="ECO:0000259" key="8">
    <source>
        <dbReference type="PROSITE" id="PS50113"/>
    </source>
</evidence>
<keyword evidence="10" id="KW-1185">Reference proteome</keyword>
<dbReference type="InterPro" id="IPR000014">
    <property type="entry name" value="PAS"/>
</dbReference>
<evidence type="ECO:0000256" key="1">
    <source>
        <dbReference type="ARBA" id="ARBA00000085"/>
    </source>
</evidence>
<dbReference type="GO" id="GO:0000155">
    <property type="term" value="F:phosphorelay sensor kinase activity"/>
    <property type="evidence" value="ECO:0007669"/>
    <property type="project" value="InterPro"/>
</dbReference>
<dbReference type="Pfam" id="PF00072">
    <property type="entry name" value="Response_reg"/>
    <property type="match status" value="1"/>
</dbReference>
<evidence type="ECO:0000256" key="2">
    <source>
        <dbReference type="ARBA" id="ARBA00012438"/>
    </source>
</evidence>
<comment type="catalytic activity">
    <reaction evidence="1">
        <text>ATP + protein L-histidine = ADP + protein N-phospho-L-histidine.</text>
        <dbReference type="EC" id="2.7.13.3"/>
    </reaction>
</comment>
<dbReference type="PANTHER" id="PTHR43065:SF49">
    <property type="entry name" value="HISTIDINE KINASE"/>
    <property type="match status" value="1"/>
</dbReference>
<evidence type="ECO:0000313" key="9">
    <source>
        <dbReference type="EMBL" id="QDE41324.1"/>
    </source>
</evidence>
<keyword evidence="3 4" id="KW-0597">Phosphoprotein</keyword>
<dbReference type="SUPFAM" id="SSF52172">
    <property type="entry name" value="CheY-like"/>
    <property type="match status" value="1"/>
</dbReference>
<dbReference type="CDD" id="cd00082">
    <property type="entry name" value="HisKA"/>
    <property type="match status" value="1"/>
</dbReference>
<dbReference type="RefSeq" id="WP_139985246.1">
    <property type="nucleotide sequence ID" value="NZ_CP041046.1"/>
</dbReference>
<feature type="domain" description="Histidine kinase" evidence="5">
    <location>
        <begin position="158"/>
        <end position="379"/>
    </location>
</feature>
<accession>A0A4Y5Z7W2</accession>
<dbReference type="PROSITE" id="PS50113">
    <property type="entry name" value="PAC"/>
    <property type="match status" value="1"/>
</dbReference>
<evidence type="ECO:0000256" key="3">
    <source>
        <dbReference type="ARBA" id="ARBA00022553"/>
    </source>
</evidence>
<dbReference type="InterPro" id="IPR035965">
    <property type="entry name" value="PAS-like_dom_sf"/>
</dbReference>
<dbReference type="InterPro" id="IPR003661">
    <property type="entry name" value="HisK_dim/P_dom"/>
</dbReference>
<dbReference type="InterPro" id="IPR003594">
    <property type="entry name" value="HATPase_dom"/>
</dbReference>
<feature type="domain" description="Response regulatory" evidence="6">
    <location>
        <begin position="403"/>
        <end position="514"/>
    </location>
</feature>
<dbReference type="EC" id="2.7.13.3" evidence="2"/>
<organism evidence="9 10">
    <name type="scientific">Luteibacter pinisoli</name>
    <dbReference type="NCBI Taxonomy" id="2589080"/>
    <lineage>
        <taxon>Bacteria</taxon>
        <taxon>Pseudomonadati</taxon>
        <taxon>Pseudomonadota</taxon>
        <taxon>Gammaproteobacteria</taxon>
        <taxon>Lysobacterales</taxon>
        <taxon>Rhodanobacteraceae</taxon>
        <taxon>Luteibacter</taxon>
    </lineage>
</organism>
<gene>
    <name evidence="9" type="ORF">FIV34_20055</name>
</gene>
<dbReference type="Pfam" id="PF02518">
    <property type="entry name" value="HATPase_c"/>
    <property type="match status" value="1"/>
</dbReference>
<dbReference type="PANTHER" id="PTHR43065">
    <property type="entry name" value="SENSOR HISTIDINE KINASE"/>
    <property type="match status" value="1"/>
</dbReference>
<dbReference type="SUPFAM" id="SSF55874">
    <property type="entry name" value="ATPase domain of HSP90 chaperone/DNA topoisomerase II/histidine kinase"/>
    <property type="match status" value="1"/>
</dbReference>
<dbReference type="PROSITE" id="PS50112">
    <property type="entry name" value="PAS"/>
    <property type="match status" value="1"/>
</dbReference>
<dbReference type="InterPro" id="IPR036890">
    <property type="entry name" value="HATPase_C_sf"/>
</dbReference>
<dbReference type="Gene3D" id="3.40.50.2300">
    <property type="match status" value="1"/>
</dbReference>
<dbReference type="Pfam" id="PF13426">
    <property type="entry name" value="PAS_9"/>
    <property type="match status" value="1"/>
</dbReference>
<dbReference type="Gene3D" id="1.10.287.130">
    <property type="match status" value="1"/>
</dbReference>
<feature type="modified residue" description="4-aspartylphosphate" evidence="4">
    <location>
        <position position="453"/>
    </location>
</feature>
<evidence type="ECO:0000259" key="7">
    <source>
        <dbReference type="PROSITE" id="PS50112"/>
    </source>
</evidence>
<evidence type="ECO:0000259" key="6">
    <source>
        <dbReference type="PROSITE" id="PS50110"/>
    </source>
</evidence>
<dbReference type="SMART" id="SM00388">
    <property type="entry name" value="HisKA"/>
    <property type="match status" value="1"/>
</dbReference>
<dbReference type="KEGG" id="lpy:FIV34_20055"/>
<dbReference type="SMART" id="SM00448">
    <property type="entry name" value="REC"/>
    <property type="match status" value="1"/>
</dbReference>
<sequence>MGEGTIEAGSSDTQFRLLVDGVADYAIYMISPEGVVSSWNSGAQRIKGYTPAEIIGQHYRAFYTEEDRAAHEPERNLRLAATEGRVEAEGWRLRKDGTRFWAHVIIDRILGDDGQIIGFAKVTRDVTEQRLAAAQLEEAREALFQSQKMEAIGQLTGGMAHDFNNLLMAIQSSLDLLGRYLPTDERVQNLMGAALAGVARGKNLSQRMLAFARKQELKPQAVDLVDLVYGMSELIDGTLGARFQLATRFAFRLDRVLVDPHQLELALLNLVVNARDAYGDEGGRIAIEADVMEAPHADVPGLPEGRYVRLAVIDQGPGMDERTLARATDPFFTTKGVGKGTGLGLSMVHGLAAQSRGRLVLRSQPAVGTRADIWLPIVGPVLADAPQPLIAVSPMTAPVEALHVLAVDDDVLVLSTLKALLEDMGHVVTAASSGDRAIDLLRGTDRYDVLLTDYAMPKITGADVALVARGARPGLPIVLATGYADLAMDAFPGMLRLDKPFDRAKLAHAIDLAIAG</sequence>
<dbReference type="Gene3D" id="3.30.565.10">
    <property type="entry name" value="Histidine kinase-like ATPase, C-terminal domain"/>
    <property type="match status" value="1"/>
</dbReference>